<feature type="domain" description="Peptidase C1A papain C-terminal" evidence="7">
    <location>
        <begin position="143"/>
        <end position="360"/>
    </location>
</feature>
<evidence type="ECO:0000313" key="9">
    <source>
        <dbReference type="EnsemblPlants" id="AET2Gv21263100.1"/>
    </source>
</evidence>
<reference evidence="9" key="3">
    <citation type="journal article" date="2017" name="Nature">
        <title>Genome sequence of the progenitor of the wheat D genome Aegilops tauschii.</title>
        <authorList>
            <person name="Luo M.C."/>
            <person name="Gu Y.Q."/>
            <person name="Puiu D."/>
            <person name="Wang H."/>
            <person name="Twardziok S.O."/>
            <person name="Deal K.R."/>
            <person name="Huo N."/>
            <person name="Zhu T."/>
            <person name="Wang L."/>
            <person name="Wang Y."/>
            <person name="McGuire P.E."/>
            <person name="Liu S."/>
            <person name="Long H."/>
            <person name="Ramasamy R.K."/>
            <person name="Rodriguez J.C."/>
            <person name="Van S.L."/>
            <person name="Yuan L."/>
            <person name="Wang Z."/>
            <person name="Xia Z."/>
            <person name="Xiao L."/>
            <person name="Anderson O.D."/>
            <person name="Ouyang S."/>
            <person name="Liang Y."/>
            <person name="Zimin A.V."/>
            <person name="Pertea G."/>
            <person name="Qi P."/>
            <person name="Bennetzen J.L."/>
            <person name="Dai X."/>
            <person name="Dawson M.W."/>
            <person name="Muller H.G."/>
            <person name="Kugler K."/>
            <person name="Rivarola-Duarte L."/>
            <person name="Spannagl M."/>
            <person name="Mayer K.F.X."/>
            <person name="Lu F.H."/>
            <person name="Bevan M.W."/>
            <person name="Leroy P."/>
            <person name="Li P."/>
            <person name="You F.M."/>
            <person name="Sun Q."/>
            <person name="Liu Z."/>
            <person name="Lyons E."/>
            <person name="Wicker T."/>
            <person name="Salzberg S.L."/>
            <person name="Devos K.M."/>
            <person name="Dvorak J."/>
        </authorList>
    </citation>
    <scope>NUCLEOTIDE SEQUENCE [LARGE SCALE GENOMIC DNA]</scope>
    <source>
        <strain evidence="9">cv. AL8/78</strain>
    </source>
</reference>
<comment type="similarity">
    <text evidence="1">Belongs to the peptidase C1 family.</text>
</comment>
<dbReference type="InterPro" id="IPR025661">
    <property type="entry name" value="Pept_asp_AS"/>
</dbReference>
<dbReference type="Gramene" id="AET2Gv21263100.1">
    <property type="protein sequence ID" value="AET2Gv21263100.1"/>
    <property type="gene ID" value="AET2Gv21263100"/>
</dbReference>
<dbReference type="FunFam" id="3.90.70.10:FF:000068">
    <property type="entry name" value="Cysteine protease 1"/>
    <property type="match status" value="1"/>
</dbReference>
<keyword evidence="10" id="KW-1185">Reference proteome</keyword>
<dbReference type="InterPro" id="IPR025660">
    <property type="entry name" value="Pept_his_AS"/>
</dbReference>
<dbReference type="AlphaFoldDB" id="A0A453DIZ0"/>
<keyword evidence="5" id="KW-1015">Disulfide bond</keyword>
<accession>A0A453DIZ0</accession>
<evidence type="ECO:0000256" key="5">
    <source>
        <dbReference type="ARBA" id="ARBA00023157"/>
    </source>
</evidence>
<dbReference type="PRINTS" id="PR00705">
    <property type="entry name" value="PAPAIN"/>
</dbReference>
<organism evidence="9 10">
    <name type="scientific">Aegilops tauschii subsp. strangulata</name>
    <name type="common">Goatgrass</name>
    <dbReference type="NCBI Taxonomy" id="200361"/>
    <lineage>
        <taxon>Eukaryota</taxon>
        <taxon>Viridiplantae</taxon>
        <taxon>Streptophyta</taxon>
        <taxon>Embryophyta</taxon>
        <taxon>Tracheophyta</taxon>
        <taxon>Spermatophyta</taxon>
        <taxon>Magnoliopsida</taxon>
        <taxon>Liliopsida</taxon>
        <taxon>Poales</taxon>
        <taxon>Poaceae</taxon>
        <taxon>BOP clade</taxon>
        <taxon>Pooideae</taxon>
        <taxon>Triticodae</taxon>
        <taxon>Triticeae</taxon>
        <taxon>Triticinae</taxon>
        <taxon>Aegilops</taxon>
    </lineage>
</organism>
<proteinExistence type="inferred from homology"/>
<dbReference type="Pfam" id="PF00112">
    <property type="entry name" value="Peptidase_C1"/>
    <property type="match status" value="1"/>
</dbReference>
<dbReference type="GO" id="GO:0008234">
    <property type="term" value="F:cysteine-type peptidase activity"/>
    <property type="evidence" value="ECO:0007669"/>
    <property type="project" value="UniProtKB-KW"/>
</dbReference>
<sequence>TQSHHSRSSLLGGDLVFSEMRSSMALLVAALLLLLSVAAAADMSRSEEEMRRMHAEWMAEHGRVYNATGEGKRRFEVFRDNLRDIDQHNAAADAGVHSFRLGLNPFSDLTYEEFQSRYLGAQTKPQRERKLSVSLQAEVNVELAESVDWRKKGAVGPVKNQGSCSSAWAFAATATIEGINQIVTGDMIPLSAQELLDCTSRYGNDGCDGGLALHAFEFIIHNRGIASEEDYPYQASQNRCDPEKQKSRVVTIDGYENVPSNSEKSLQKAVANQPIVAMIMVSDSFASYAGGIFNGDCEFKGSVNHEVVVIGYGTGDGNDYWIVRNSWGASWGENGYIRMKRNIEASSGMCGIAFHPYYPRKAAKILP</sequence>
<dbReference type="InterPro" id="IPR013128">
    <property type="entry name" value="Peptidase_C1A"/>
</dbReference>
<evidence type="ECO:0000256" key="3">
    <source>
        <dbReference type="ARBA" id="ARBA00022801"/>
    </source>
</evidence>
<dbReference type="Pfam" id="PF08246">
    <property type="entry name" value="Inhibitor_I29"/>
    <property type="match status" value="1"/>
</dbReference>
<dbReference type="SMART" id="SM00848">
    <property type="entry name" value="Inhibitor_I29"/>
    <property type="match status" value="1"/>
</dbReference>
<dbReference type="Proteomes" id="UP000015105">
    <property type="component" value="Chromosome 2D"/>
</dbReference>
<reference evidence="10" key="1">
    <citation type="journal article" date="2014" name="Science">
        <title>Ancient hybridizations among the ancestral genomes of bread wheat.</title>
        <authorList>
            <consortium name="International Wheat Genome Sequencing Consortium,"/>
            <person name="Marcussen T."/>
            <person name="Sandve S.R."/>
            <person name="Heier L."/>
            <person name="Spannagl M."/>
            <person name="Pfeifer M."/>
            <person name="Jakobsen K.S."/>
            <person name="Wulff B.B."/>
            <person name="Steuernagel B."/>
            <person name="Mayer K.F."/>
            <person name="Olsen O.A."/>
        </authorList>
    </citation>
    <scope>NUCLEOTIDE SEQUENCE [LARGE SCALE GENOMIC DNA]</scope>
    <source>
        <strain evidence="10">cv. AL8/78</strain>
    </source>
</reference>
<reference evidence="10" key="2">
    <citation type="journal article" date="2017" name="Nat. Plants">
        <title>The Aegilops tauschii genome reveals multiple impacts of transposons.</title>
        <authorList>
            <person name="Zhao G."/>
            <person name="Zou C."/>
            <person name="Li K."/>
            <person name="Wang K."/>
            <person name="Li T."/>
            <person name="Gao L."/>
            <person name="Zhang X."/>
            <person name="Wang H."/>
            <person name="Yang Z."/>
            <person name="Liu X."/>
            <person name="Jiang W."/>
            <person name="Mao L."/>
            <person name="Kong X."/>
            <person name="Jiao Y."/>
            <person name="Jia J."/>
        </authorList>
    </citation>
    <scope>NUCLEOTIDE SEQUENCE [LARGE SCALE GENOMIC DNA]</scope>
    <source>
        <strain evidence="10">cv. AL8/78</strain>
    </source>
</reference>
<dbReference type="InterPro" id="IPR013201">
    <property type="entry name" value="Prot_inhib_I29"/>
</dbReference>
<keyword evidence="4" id="KW-0788">Thiol protease</keyword>
<dbReference type="InterPro" id="IPR039417">
    <property type="entry name" value="Peptidase_C1A_papain-like"/>
</dbReference>
<evidence type="ECO:0000256" key="2">
    <source>
        <dbReference type="ARBA" id="ARBA00022670"/>
    </source>
</evidence>
<dbReference type="GO" id="GO:0006508">
    <property type="term" value="P:proteolysis"/>
    <property type="evidence" value="ECO:0007669"/>
    <property type="project" value="UniProtKB-KW"/>
</dbReference>
<dbReference type="SMART" id="SM00645">
    <property type="entry name" value="Pept_C1"/>
    <property type="match status" value="1"/>
</dbReference>
<reference evidence="9" key="4">
    <citation type="submission" date="2019-03" db="UniProtKB">
        <authorList>
            <consortium name="EnsemblPlants"/>
        </authorList>
    </citation>
    <scope>IDENTIFICATION</scope>
</reference>
<dbReference type="PROSITE" id="PS00639">
    <property type="entry name" value="THIOL_PROTEASE_HIS"/>
    <property type="match status" value="1"/>
</dbReference>
<dbReference type="CDD" id="cd02248">
    <property type="entry name" value="Peptidase_C1A"/>
    <property type="match status" value="1"/>
</dbReference>
<dbReference type="InterPro" id="IPR038765">
    <property type="entry name" value="Papain-like_cys_pep_sf"/>
</dbReference>
<evidence type="ECO:0000256" key="4">
    <source>
        <dbReference type="ARBA" id="ARBA00022807"/>
    </source>
</evidence>
<protein>
    <recommendedName>
        <fullName evidence="11">Oryzain alpha chain</fullName>
    </recommendedName>
</protein>
<evidence type="ECO:0000256" key="1">
    <source>
        <dbReference type="ARBA" id="ARBA00008455"/>
    </source>
</evidence>
<dbReference type="Gene3D" id="3.90.70.10">
    <property type="entry name" value="Cysteine proteinases"/>
    <property type="match status" value="1"/>
</dbReference>
<dbReference type="InterPro" id="IPR000668">
    <property type="entry name" value="Peptidase_C1A_C"/>
</dbReference>
<dbReference type="STRING" id="200361.A0A453DIZ0"/>
<keyword evidence="6" id="KW-0732">Signal</keyword>
<feature type="signal peptide" evidence="6">
    <location>
        <begin position="1"/>
        <end position="40"/>
    </location>
</feature>
<dbReference type="EnsemblPlants" id="AET2Gv21263100.1">
    <property type="protein sequence ID" value="AET2Gv21263100.1"/>
    <property type="gene ID" value="AET2Gv21263100"/>
</dbReference>
<evidence type="ECO:0008006" key="11">
    <source>
        <dbReference type="Google" id="ProtNLM"/>
    </source>
</evidence>
<feature type="chain" id="PRO_5019467194" description="Oryzain alpha chain" evidence="6">
    <location>
        <begin position="41"/>
        <end position="367"/>
    </location>
</feature>
<name>A0A453DIZ0_AEGTS</name>
<evidence type="ECO:0000313" key="10">
    <source>
        <dbReference type="Proteomes" id="UP000015105"/>
    </source>
</evidence>
<keyword evidence="2" id="KW-0645">Protease</keyword>
<dbReference type="PANTHER" id="PTHR12411">
    <property type="entry name" value="CYSTEINE PROTEASE FAMILY C1-RELATED"/>
    <property type="match status" value="1"/>
</dbReference>
<evidence type="ECO:0000259" key="7">
    <source>
        <dbReference type="SMART" id="SM00645"/>
    </source>
</evidence>
<dbReference type="PROSITE" id="PS00640">
    <property type="entry name" value="THIOL_PROTEASE_ASN"/>
    <property type="match status" value="1"/>
</dbReference>
<evidence type="ECO:0000259" key="8">
    <source>
        <dbReference type="SMART" id="SM00848"/>
    </source>
</evidence>
<dbReference type="SUPFAM" id="SSF54001">
    <property type="entry name" value="Cysteine proteinases"/>
    <property type="match status" value="1"/>
</dbReference>
<evidence type="ECO:0000256" key="6">
    <source>
        <dbReference type="SAM" id="SignalP"/>
    </source>
</evidence>
<keyword evidence="3" id="KW-0378">Hydrolase</keyword>
<feature type="domain" description="Cathepsin propeptide inhibitor" evidence="8">
    <location>
        <begin position="54"/>
        <end position="114"/>
    </location>
</feature>
<reference evidence="9" key="5">
    <citation type="journal article" date="2021" name="G3 (Bethesda)">
        <title>Aegilops tauschii genome assembly Aet v5.0 features greater sequence contiguity and improved annotation.</title>
        <authorList>
            <person name="Wang L."/>
            <person name="Zhu T."/>
            <person name="Rodriguez J.C."/>
            <person name="Deal K.R."/>
            <person name="Dubcovsky J."/>
            <person name="McGuire P.E."/>
            <person name="Lux T."/>
            <person name="Spannagl M."/>
            <person name="Mayer K.F.X."/>
            <person name="Baldrich P."/>
            <person name="Meyers B.C."/>
            <person name="Huo N."/>
            <person name="Gu Y.Q."/>
            <person name="Zhou H."/>
            <person name="Devos K.M."/>
            <person name="Bennetzen J.L."/>
            <person name="Unver T."/>
            <person name="Budak H."/>
            <person name="Gulick P.J."/>
            <person name="Galiba G."/>
            <person name="Kalapos B."/>
            <person name="Nelson D.R."/>
            <person name="Li P."/>
            <person name="You F.M."/>
            <person name="Luo M.C."/>
            <person name="Dvorak J."/>
        </authorList>
    </citation>
    <scope>NUCLEOTIDE SEQUENCE [LARGE SCALE GENOMIC DNA]</scope>
    <source>
        <strain evidence="9">cv. AL8/78</strain>
    </source>
</reference>